<protein>
    <submittedName>
        <fullName evidence="1">Uncharacterized protein</fullName>
    </submittedName>
</protein>
<dbReference type="OrthoDB" id="5957327at2759"/>
<dbReference type="InParanoid" id="A0A165F0V6"/>
<dbReference type="Proteomes" id="UP000077266">
    <property type="component" value="Unassembled WGS sequence"/>
</dbReference>
<accession>A0A165F0V6</accession>
<sequence>MSRPIPGSHASRLLRAGYERVGELPGAPDELASDLNVPRDTALSILRAVAASSSTLAAVPLSKLLAAPTITTALPPIERLLGEDKVHVLNVVSPPGGGRERVAVSAMRETLHQDANARVLVVDCQGHLGPSVLVNFFPRNAPELARIDVVQTPRILGLELFLTSLPRYLSTNPAIKLVVIASIPGPPALRPPSRQVIMRTLNDLSFQRLVAVVCTSAMQTHFPDGGTFDTSRRPAILRPQLRDWLPSGSHEIVLIPDGRASGYAVLRTAPRGGSRKPGSREAYMVDKQGWIADKTST</sequence>
<dbReference type="EMBL" id="KV426107">
    <property type="protein sequence ID" value="KZV88120.1"/>
    <property type="molecule type" value="Genomic_DNA"/>
</dbReference>
<organism evidence="1 2">
    <name type="scientific">Exidia glandulosa HHB12029</name>
    <dbReference type="NCBI Taxonomy" id="1314781"/>
    <lineage>
        <taxon>Eukaryota</taxon>
        <taxon>Fungi</taxon>
        <taxon>Dikarya</taxon>
        <taxon>Basidiomycota</taxon>
        <taxon>Agaricomycotina</taxon>
        <taxon>Agaricomycetes</taxon>
        <taxon>Auriculariales</taxon>
        <taxon>Exidiaceae</taxon>
        <taxon>Exidia</taxon>
    </lineage>
</organism>
<name>A0A165F0V6_EXIGL</name>
<evidence type="ECO:0000313" key="2">
    <source>
        <dbReference type="Proteomes" id="UP000077266"/>
    </source>
</evidence>
<reference evidence="1 2" key="1">
    <citation type="journal article" date="2016" name="Mol. Biol. Evol.">
        <title>Comparative Genomics of Early-Diverging Mushroom-Forming Fungi Provides Insights into the Origins of Lignocellulose Decay Capabilities.</title>
        <authorList>
            <person name="Nagy L.G."/>
            <person name="Riley R."/>
            <person name="Tritt A."/>
            <person name="Adam C."/>
            <person name="Daum C."/>
            <person name="Floudas D."/>
            <person name="Sun H."/>
            <person name="Yadav J.S."/>
            <person name="Pangilinan J."/>
            <person name="Larsson K.H."/>
            <person name="Matsuura K."/>
            <person name="Barry K."/>
            <person name="Labutti K."/>
            <person name="Kuo R."/>
            <person name="Ohm R.A."/>
            <person name="Bhattacharya S.S."/>
            <person name="Shirouzu T."/>
            <person name="Yoshinaga Y."/>
            <person name="Martin F.M."/>
            <person name="Grigoriev I.V."/>
            <person name="Hibbett D.S."/>
        </authorList>
    </citation>
    <scope>NUCLEOTIDE SEQUENCE [LARGE SCALE GENOMIC DNA]</scope>
    <source>
        <strain evidence="1 2">HHB12029</strain>
    </source>
</reference>
<dbReference type="InterPro" id="IPR027417">
    <property type="entry name" value="P-loop_NTPase"/>
</dbReference>
<dbReference type="AlphaFoldDB" id="A0A165F0V6"/>
<dbReference type="STRING" id="1314781.A0A165F0V6"/>
<evidence type="ECO:0000313" key="1">
    <source>
        <dbReference type="EMBL" id="KZV88120.1"/>
    </source>
</evidence>
<proteinExistence type="predicted"/>
<gene>
    <name evidence="1" type="ORF">EXIGLDRAFT_839466</name>
</gene>
<keyword evidence="2" id="KW-1185">Reference proteome</keyword>
<dbReference type="Gene3D" id="3.40.50.300">
    <property type="entry name" value="P-loop containing nucleotide triphosphate hydrolases"/>
    <property type="match status" value="1"/>
</dbReference>